<name>A0A131Z6R3_RHIAP</name>
<dbReference type="GO" id="GO:0004467">
    <property type="term" value="F:long-chain fatty acid-CoA ligase activity"/>
    <property type="evidence" value="ECO:0007669"/>
    <property type="project" value="TreeGrafter"/>
</dbReference>
<dbReference type="GO" id="GO:0005886">
    <property type="term" value="C:plasma membrane"/>
    <property type="evidence" value="ECO:0007669"/>
    <property type="project" value="TreeGrafter"/>
</dbReference>
<dbReference type="GO" id="GO:0044539">
    <property type="term" value="P:long-chain fatty acid import into cell"/>
    <property type="evidence" value="ECO:0007669"/>
    <property type="project" value="TreeGrafter"/>
</dbReference>
<dbReference type="PANTHER" id="PTHR43107:SF15">
    <property type="entry name" value="FATTY ACID TRANSPORT PROTEIN 3, ISOFORM A"/>
    <property type="match status" value="1"/>
</dbReference>
<dbReference type="SUPFAM" id="SSF56801">
    <property type="entry name" value="Acetyl-CoA synthetase-like"/>
    <property type="match status" value="1"/>
</dbReference>
<comment type="similarity">
    <text evidence="1">Belongs to the ATP-dependent AMP-binding enzyme family.</text>
</comment>
<evidence type="ECO:0000256" key="1">
    <source>
        <dbReference type="ARBA" id="ARBA00006432"/>
    </source>
</evidence>
<dbReference type="GO" id="GO:0005524">
    <property type="term" value="F:ATP binding"/>
    <property type="evidence" value="ECO:0007669"/>
    <property type="project" value="UniProtKB-KW"/>
</dbReference>
<keyword evidence="3" id="KW-0547">Nucleotide-binding</keyword>
<dbReference type="Gene3D" id="3.30.300.30">
    <property type="match status" value="1"/>
</dbReference>
<dbReference type="AlphaFoldDB" id="A0A131Z6R3"/>
<sequence length="95" mass="10939">MLAVQDPERRTDLDALLAALRRQLPVYAVPLFVRLTRAVDTTSTYKLKKGELQRHEYHLDQLSGDPCFFLDQTAGRYVPLDRDLYERLCAGACRL</sequence>
<protein>
    <submittedName>
        <fullName evidence="5">Solute carrier family 27 (Fatty acid transporter), member 1/4</fullName>
    </submittedName>
</protein>
<keyword evidence="2" id="KW-0436">Ligase</keyword>
<reference evidence="5" key="1">
    <citation type="journal article" date="2016" name="Ticks Tick Borne Dis.">
        <title>De novo assembly and annotation of the salivary gland transcriptome of Rhipicephalus appendiculatus male and female ticks during blood feeding.</title>
        <authorList>
            <person name="de Castro M.H."/>
            <person name="de Klerk D."/>
            <person name="Pienaar R."/>
            <person name="Latif A.A."/>
            <person name="Rees D.J."/>
            <person name="Mans B.J."/>
        </authorList>
    </citation>
    <scope>NUCLEOTIDE SEQUENCE</scope>
    <source>
        <tissue evidence="5">Salivary glands</tissue>
    </source>
</reference>
<dbReference type="GO" id="GO:0005789">
    <property type="term" value="C:endoplasmic reticulum membrane"/>
    <property type="evidence" value="ECO:0007669"/>
    <property type="project" value="TreeGrafter"/>
</dbReference>
<evidence type="ECO:0000313" key="5">
    <source>
        <dbReference type="EMBL" id="JAP86470.1"/>
    </source>
</evidence>
<dbReference type="PANTHER" id="PTHR43107">
    <property type="entry name" value="LONG-CHAIN FATTY ACID TRANSPORT PROTEIN"/>
    <property type="match status" value="1"/>
</dbReference>
<evidence type="ECO:0000256" key="3">
    <source>
        <dbReference type="ARBA" id="ARBA00022741"/>
    </source>
</evidence>
<evidence type="ECO:0000256" key="4">
    <source>
        <dbReference type="ARBA" id="ARBA00022840"/>
    </source>
</evidence>
<organism evidence="5">
    <name type="scientific">Rhipicephalus appendiculatus</name>
    <name type="common">Brown ear tick</name>
    <dbReference type="NCBI Taxonomy" id="34631"/>
    <lineage>
        <taxon>Eukaryota</taxon>
        <taxon>Metazoa</taxon>
        <taxon>Ecdysozoa</taxon>
        <taxon>Arthropoda</taxon>
        <taxon>Chelicerata</taxon>
        <taxon>Arachnida</taxon>
        <taxon>Acari</taxon>
        <taxon>Parasitiformes</taxon>
        <taxon>Ixodida</taxon>
        <taxon>Ixodoidea</taxon>
        <taxon>Ixodidae</taxon>
        <taxon>Rhipicephalinae</taxon>
        <taxon>Rhipicephalus</taxon>
        <taxon>Rhipicephalus</taxon>
    </lineage>
</organism>
<accession>A0A131Z6R3</accession>
<dbReference type="GO" id="GO:0005324">
    <property type="term" value="F:long-chain fatty acid transmembrane transporter activity"/>
    <property type="evidence" value="ECO:0007669"/>
    <property type="project" value="TreeGrafter"/>
</dbReference>
<evidence type="ECO:0000256" key="2">
    <source>
        <dbReference type="ARBA" id="ARBA00022598"/>
    </source>
</evidence>
<proteinExistence type="inferred from homology"/>
<keyword evidence="4" id="KW-0067">ATP-binding</keyword>
<dbReference type="InterPro" id="IPR045851">
    <property type="entry name" value="AMP-bd_C_sf"/>
</dbReference>
<dbReference type="EMBL" id="GEDV01002087">
    <property type="protein sequence ID" value="JAP86470.1"/>
    <property type="molecule type" value="Transcribed_RNA"/>
</dbReference>